<evidence type="ECO:0000256" key="8">
    <source>
        <dbReference type="ARBA" id="ARBA00030834"/>
    </source>
</evidence>
<dbReference type="InterPro" id="IPR019385">
    <property type="entry name" value="PHAX_RNA-binding_domain"/>
</dbReference>
<dbReference type="InterPro" id="IPR012340">
    <property type="entry name" value="NA-bd_OB-fold"/>
</dbReference>
<evidence type="ECO:0000256" key="3">
    <source>
        <dbReference type="ARBA" id="ARBA00016856"/>
    </source>
</evidence>
<dbReference type="InterPro" id="IPR039047">
    <property type="entry name" value="PHAX"/>
</dbReference>
<keyword evidence="7" id="KW-0653">Protein transport</keyword>
<dbReference type="Proteomes" id="UP000280307">
    <property type="component" value="Unassembled WGS sequence"/>
</dbReference>
<sequence length="371" mass="40738">MADAPTNSPALSPPKDHVTGETVSVADAPTNPPPASSPPKYRVIGQTTGIVIVFYEDHGFIFTPDFGPVVVPLNALPEGRTRLDLGQYVSARIYKGRHGLYAGRVRILAQQWRRLIGNRRHGSTFTPDFIAAMIADRLDETEGERSLVVWRIVAHIGVKRAWAVLKETLQIEAQGGMPTEDGTRQRTLGGIFFFLIKEQIGRTNFYLIKKGKKPVLPPVQAEAAPAQVPAASQSILWATRGESIKLARDNVGKAHTVKVTIIGRPESVIERGSTVMLMMSYVGPLPPLPKGIPVPKELPKTTYVVYVAAKQWKKVAEAIKDPEDNLIIEGYQIWDAEYDAIAVYTTAITTKLQQRAKKQGPADQADQAKHA</sequence>
<dbReference type="Pfam" id="PF10258">
    <property type="entry name" value="PHAX_RNA-bd"/>
    <property type="match status" value="1"/>
</dbReference>
<comment type="caution">
    <text evidence="11">The sequence shown here is derived from an EMBL/GenBank/DDBJ whole genome shotgun (WGS) entry which is preliminary data.</text>
</comment>
<evidence type="ECO:0000313" key="12">
    <source>
        <dbReference type="Proteomes" id="UP000280307"/>
    </source>
</evidence>
<evidence type="ECO:0000256" key="9">
    <source>
        <dbReference type="SAM" id="MobiDB-lite"/>
    </source>
</evidence>
<dbReference type="GO" id="GO:0003723">
    <property type="term" value="F:RNA binding"/>
    <property type="evidence" value="ECO:0007669"/>
    <property type="project" value="UniProtKB-KW"/>
</dbReference>
<dbReference type="SUPFAM" id="SSF50249">
    <property type="entry name" value="Nucleic acid-binding proteins"/>
    <property type="match status" value="1"/>
</dbReference>
<accession>A0A426U3M5</accession>
<dbReference type="AlphaFoldDB" id="A0A426U3M5"/>
<evidence type="ECO:0000256" key="7">
    <source>
        <dbReference type="ARBA" id="ARBA00022927"/>
    </source>
</evidence>
<feature type="region of interest" description="Disordered" evidence="9">
    <location>
        <begin position="1"/>
        <end position="41"/>
    </location>
</feature>
<evidence type="ECO:0000256" key="2">
    <source>
        <dbReference type="ARBA" id="ARBA00006094"/>
    </source>
</evidence>
<comment type="similarity">
    <text evidence="2">Belongs to the PHAX family.</text>
</comment>
<organism evidence="11 12">
    <name type="scientific">Candidatus Viridilinea halotolerans</name>
    <dbReference type="NCBI Taxonomy" id="2491704"/>
    <lineage>
        <taxon>Bacteria</taxon>
        <taxon>Bacillati</taxon>
        <taxon>Chloroflexota</taxon>
        <taxon>Chloroflexia</taxon>
        <taxon>Chloroflexales</taxon>
        <taxon>Chloroflexineae</taxon>
        <taxon>Oscillochloridaceae</taxon>
        <taxon>Candidatus Viridilinea</taxon>
    </lineage>
</organism>
<protein>
    <recommendedName>
        <fullName evidence="3">Phosphorylated adapter RNA export protein</fullName>
    </recommendedName>
    <alternativeName>
        <fullName evidence="8">RNA U small nuclear RNA export adapter protein</fullName>
    </alternativeName>
</protein>
<keyword evidence="5" id="KW-0963">Cytoplasm</keyword>
<dbReference type="GO" id="GO:0015031">
    <property type="term" value="P:protein transport"/>
    <property type="evidence" value="ECO:0007669"/>
    <property type="project" value="UniProtKB-KW"/>
</dbReference>
<evidence type="ECO:0000256" key="4">
    <source>
        <dbReference type="ARBA" id="ARBA00022448"/>
    </source>
</evidence>
<dbReference type="GO" id="GO:0006408">
    <property type="term" value="P:snRNA export from nucleus"/>
    <property type="evidence" value="ECO:0007669"/>
    <property type="project" value="InterPro"/>
</dbReference>
<gene>
    <name evidence="11" type="ORF">EI684_07000</name>
</gene>
<evidence type="ECO:0000259" key="10">
    <source>
        <dbReference type="Pfam" id="PF10258"/>
    </source>
</evidence>
<dbReference type="InterPro" id="IPR038092">
    <property type="entry name" value="PHAX_RNA-binding_sf"/>
</dbReference>
<comment type="subcellular location">
    <subcellularLocation>
        <location evidence="1">Cytoplasm</location>
    </subcellularLocation>
</comment>
<evidence type="ECO:0000256" key="5">
    <source>
        <dbReference type="ARBA" id="ARBA00022490"/>
    </source>
</evidence>
<name>A0A426U3M5_9CHLR</name>
<evidence type="ECO:0000313" key="11">
    <source>
        <dbReference type="EMBL" id="RRR74466.1"/>
    </source>
</evidence>
<dbReference type="GO" id="GO:0005737">
    <property type="term" value="C:cytoplasm"/>
    <property type="evidence" value="ECO:0007669"/>
    <property type="project" value="UniProtKB-SubCell"/>
</dbReference>
<evidence type="ECO:0000256" key="1">
    <source>
        <dbReference type="ARBA" id="ARBA00004496"/>
    </source>
</evidence>
<dbReference type="PANTHER" id="PTHR13135:SF0">
    <property type="entry name" value="PHOSPHORYLATED ADAPTER RNA EXPORT PROTEIN"/>
    <property type="match status" value="1"/>
</dbReference>
<evidence type="ECO:0000256" key="6">
    <source>
        <dbReference type="ARBA" id="ARBA00022884"/>
    </source>
</evidence>
<keyword evidence="4" id="KW-0813">Transport</keyword>
<dbReference type="EMBL" id="RSAS01000271">
    <property type="protein sequence ID" value="RRR74466.1"/>
    <property type="molecule type" value="Genomic_DNA"/>
</dbReference>
<keyword evidence="6" id="KW-0694">RNA-binding</keyword>
<feature type="compositionally biased region" description="Polar residues" evidence="9">
    <location>
        <begin position="1"/>
        <end position="10"/>
    </location>
</feature>
<reference evidence="11 12" key="1">
    <citation type="submission" date="2018-12" db="EMBL/GenBank/DDBJ databases">
        <title>Genome Sequence of Candidatus Viridilinea halotolerans isolated from saline sulfide-rich spring.</title>
        <authorList>
            <person name="Grouzdev D.S."/>
            <person name="Burganskaya E.I."/>
            <person name="Krutkina M.S."/>
            <person name="Sukhacheva M.V."/>
            <person name="Gorlenko V.M."/>
        </authorList>
    </citation>
    <scope>NUCLEOTIDE SEQUENCE [LARGE SCALE GENOMIC DNA]</scope>
    <source>
        <strain evidence="11">Chok-6</strain>
    </source>
</reference>
<dbReference type="Gene3D" id="1.10.10.1440">
    <property type="entry name" value="PHAX RNA-binding domain"/>
    <property type="match status" value="1"/>
</dbReference>
<feature type="domain" description="Phosphorylated adapter RNA export protein RNA-binding" evidence="10">
    <location>
        <begin position="131"/>
        <end position="210"/>
    </location>
</feature>
<dbReference type="PANTHER" id="PTHR13135">
    <property type="entry name" value="CYTOSOLIC RESINIFERATOXIN BINDING PROTEIN RBP-26"/>
    <property type="match status" value="1"/>
</dbReference>
<proteinExistence type="inferred from homology"/>